<dbReference type="Gene3D" id="3.40.640.10">
    <property type="entry name" value="Type I PLP-dependent aspartate aminotransferase-like (Major domain)"/>
    <property type="match status" value="1"/>
</dbReference>
<dbReference type="RefSeq" id="WP_212773034.1">
    <property type="nucleotide sequence ID" value="NZ_AP024601.1"/>
</dbReference>
<accession>A0A8D5ZLN8</accession>
<dbReference type="NCBIfam" id="TIGR01140">
    <property type="entry name" value="L_thr_O3P_dcar"/>
    <property type="match status" value="1"/>
</dbReference>
<evidence type="ECO:0000256" key="5">
    <source>
        <dbReference type="ARBA" id="ARBA00022573"/>
    </source>
</evidence>
<dbReference type="InterPro" id="IPR004839">
    <property type="entry name" value="Aminotransferase_I/II_large"/>
</dbReference>
<dbReference type="Proteomes" id="UP000677436">
    <property type="component" value="Chromosome"/>
</dbReference>
<dbReference type="KEGG" id="pabs:JIR001_25070"/>
<dbReference type="EC" id="4.1.1.81" evidence="4"/>
<evidence type="ECO:0000256" key="7">
    <source>
        <dbReference type="ARBA" id="ARBA00023239"/>
    </source>
</evidence>
<organism evidence="11 12">
    <name type="scientific">Polycladomyces abyssicola</name>
    <dbReference type="NCBI Taxonomy" id="1125966"/>
    <lineage>
        <taxon>Bacteria</taxon>
        <taxon>Bacillati</taxon>
        <taxon>Bacillota</taxon>
        <taxon>Bacilli</taxon>
        <taxon>Bacillales</taxon>
        <taxon>Thermoactinomycetaceae</taxon>
        <taxon>Polycladomyces</taxon>
    </lineage>
</organism>
<dbReference type="PANTHER" id="PTHR42885:SF1">
    <property type="entry name" value="THREONINE-PHOSPHATE DECARBOXYLASE"/>
    <property type="match status" value="1"/>
</dbReference>
<keyword evidence="6" id="KW-0663">Pyridoxal phosphate</keyword>
<dbReference type="GO" id="GO:0048472">
    <property type="term" value="F:threonine-phosphate decarboxylase activity"/>
    <property type="evidence" value="ECO:0007669"/>
    <property type="project" value="UniProtKB-EC"/>
</dbReference>
<dbReference type="InterPro" id="IPR015424">
    <property type="entry name" value="PyrdxlP-dep_Trfase"/>
</dbReference>
<evidence type="ECO:0000256" key="3">
    <source>
        <dbReference type="ARBA" id="ARBA00004953"/>
    </source>
</evidence>
<gene>
    <name evidence="11" type="ORF">JIR001_25070</name>
</gene>
<evidence type="ECO:0000313" key="11">
    <source>
        <dbReference type="EMBL" id="BCU82724.1"/>
    </source>
</evidence>
<dbReference type="InterPro" id="IPR015422">
    <property type="entry name" value="PyrdxlP-dep_Trfase_small"/>
</dbReference>
<evidence type="ECO:0000256" key="8">
    <source>
        <dbReference type="ARBA" id="ARBA00029996"/>
    </source>
</evidence>
<evidence type="ECO:0000259" key="10">
    <source>
        <dbReference type="Pfam" id="PF00155"/>
    </source>
</evidence>
<reference evidence="11" key="1">
    <citation type="journal article" date="2013" name="Int. J. Syst. Evol. Microbiol.">
        <title>Polycladomyces abyssicola gen. nov., sp. nov., a thermophilic filamentous bacterium isolated from hemipelagic sediment.</title>
        <authorList>
            <person name="Tsubouchi T."/>
            <person name="Shimane Y."/>
            <person name="Mori K."/>
            <person name="Usui K."/>
            <person name="Hiraki T."/>
            <person name="Tame A."/>
            <person name="Uematsu K."/>
            <person name="Maruyama T."/>
            <person name="Hatada Y."/>
        </authorList>
    </citation>
    <scope>NUCLEOTIDE SEQUENCE</scope>
    <source>
        <strain evidence="11">JIR-001</strain>
    </source>
</reference>
<keyword evidence="5" id="KW-0169">Cobalamin biosynthesis</keyword>
<evidence type="ECO:0000256" key="2">
    <source>
        <dbReference type="ARBA" id="ARBA00003444"/>
    </source>
</evidence>
<dbReference type="InterPro" id="IPR005860">
    <property type="entry name" value="CobD"/>
</dbReference>
<evidence type="ECO:0000256" key="9">
    <source>
        <dbReference type="ARBA" id="ARBA00048531"/>
    </source>
</evidence>
<evidence type="ECO:0000256" key="4">
    <source>
        <dbReference type="ARBA" id="ARBA00012285"/>
    </source>
</evidence>
<evidence type="ECO:0000313" key="12">
    <source>
        <dbReference type="Proteomes" id="UP000677436"/>
    </source>
</evidence>
<keyword evidence="12" id="KW-1185">Reference proteome</keyword>
<comment type="catalytic activity">
    <reaction evidence="9">
        <text>O-phospho-L-threonine + H(+) = (R)-1-aminopropan-2-yl phosphate + CO2</text>
        <dbReference type="Rhea" id="RHEA:11492"/>
        <dbReference type="ChEBI" id="CHEBI:15378"/>
        <dbReference type="ChEBI" id="CHEBI:16526"/>
        <dbReference type="ChEBI" id="CHEBI:58563"/>
        <dbReference type="ChEBI" id="CHEBI:58675"/>
        <dbReference type="EC" id="4.1.1.81"/>
    </reaction>
</comment>
<dbReference type="EMBL" id="AP024601">
    <property type="protein sequence ID" value="BCU82724.1"/>
    <property type="molecule type" value="Genomic_DNA"/>
</dbReference>
<dbReference type="AlphaFoldDB" id="A0A8D5ZLN8"/>
<feature type="domain" description="Aminotransferase class I/classII large" evidence="10">
    <location>
        <begin position="27"/>
        <end position="363"/>
    </location>
</feature>
<proteinExistence type="predicted"/>
<dbReference type="GO" id="GO:0030170">
    <property type="term" value="F:pyridoxal phosphate binding"/>
    <property type="evidence" value="ECO:0007669"/>
    <property type="project" value="InterPro"/>
</dbReference>
<dbReference type="GO" id="GO:0009236">
    <property type="term" value="P:cobalamin biosynthetic process"/>
    <property type="evidence" value="ECO:0007669"/>
    <property type="project" value="UniProtKB-UniPathway"/>
</dbReference>
<dbReference type="Pfam" id="PF00155">
    <property type="entry name" value="Aminotran_1_2"/>
    <property type="match status" value="1"/>
</dbReference>
<sequence length="376" mass="42642">MSRLERYGHGGDRVTASELFGRDPDSFLDFSANIVPFGPPPSVKQALKGILETERLPVITQYPDPRSRRLKALLAERHNLTPTRIAIGNGAAELIELILDVVRPSVVGIVYPAFSAYTSSAKKRDIEIVPLYGEEESHFLPPVERLCELVRKTDLVFLGYPNNPTGLRISFDELKQVAEEAIRCQTVLVVDEAFLDFIPDGERMSLIGQIESYPSVILLRSLTKFYALAGVRLGYAVASPKWVKRLEQRQVPWSVNTVAQVLGEAALQDQEYEQRVREWVQQARMSLRMQLSRIPGLKVYPSETNYLMVRLEREGKTAAWLQEQLGRQGILIRNCADYPGLDERYFRVAVRTDEEHERLVKVLKQCLDQDEEAASS</sequence>
<dbReference type="CDD" id="cd00609">
    <property type="entry name" value="AAT_like"/>
    <property type="match status" value="1"/>
</dbReference>
<protein>
    <recommendedName>
        <fullName evidence="4">threonine-phosphate decarboxylase</fullName>
        <ecNumber evidence="4">4.1.1.81</ecNumber>
    </recommendedName>
    <alternativeName>
        <fullName evidence="8">L-threonine-O-3-phosphate decarboxylase</fullName>
    </alternativeName>
</protein>
<evidence type="ECO:0000256" key="6">
    <source>
        <dbReference type="ARBA" id="ARBA00022898"/>
    </source>
</evidence>
<name>A0A8D5ZLN8_9BACL</name>
<dbReference type="Gene3D" id="3.90.1150.10">
    <property type="entry name" value="Aspartate Aminotransferase, domain 1"/>
    <property type="match status" value="1"/>
</dbReference>
<dbReference type="PANTHER" id="PTHR42885">
    <property type="entry name" value="HISTIDINOL-PHOSPHATE AMINOTRANSFERASE-RELATED"/>
    <property type="match status" value="1"/>
</dbReference>
<evidence type="ECO:0000256" key="1">
    <source>
        <dbReference type="ARBA" id="ARBA00001933"/>
    </source>
</evidence>
<comment type="function">
    <text evidence="2">Decarboxylates L-threonine-O-3-phosphate to yield (R)-1-amino-2-propanol O-2-phosphate, the precursor for the linkage between the nucleotide loop and the corrin ring in cobalamin.</text>
</comment>
<dbReference type="UniPathway" id="UPA00148"/>
<reference evidence="11" key="2">
    <citation type="journal article" date="2021" name="Microbiol. Resour. Announc.">
        <title>Complete Genome Sequence of Polycladomyces abyssicola JIR-001T, Isolated from Hemipelagic Sediment in Deep Seawater.</title>
        <authorList>
            <person name="Tsubouchi T."/>
            <person name="Kaneko Y."/>
        </authorList>
    </citation>
    <scope>NUCLEOTIDE SEQUENCE</scope>
    <source>
        <strain evidence="11">JIR-001</strain>
    </source>
</reference>
<comment type="cofactor">
    <cofactor evidence="1">
        <name>pyridoxal 5'-phosphate</name>
        <dbReference type="ChEBI" id="CHEBI:597326"/>
    </cofactor>
</comment>
<dbReference type="SUPFAM" id="SSF53383">
    <property type="entry name" value="PLP-dependent transferases"/>
    <property type="match status" value="1"/>
</dbReference>
<comment type="pathway">
    <text evidence="3">Cofactor biosynthesis; adenosylcobalamin biosynthesis.</text>
</comment>
<dbReference type="InterPro" id="IPR015421">
    <property type="entry name" value="PyrdxlP-dep_Trfase_major"/>
</dbReference>
<keyword evidence="7" id="KW-0456">Lyase</keyword>